<reference evidence="1" key="1">
    <citation type="submission" date="2023-06" db="EMBL/GenBank/DDBJ databases">
        <title>Genome-scale phylogeny and comparative genomics of the fungal order Sordariales.</title>
        <authorList>
            <consortium name="Lawrence Berkeley National Laboratory"/>
            <person name="Hensen N."/>
            <person name="Bonometti L."/>
            <person name="Westerberg I."/>
            <person name="Brannstrom I.O."/>
            <person name="Guillou S."/>
            <person name="Cros-Aarteil S."/>
            <person name="Calhoun S."/>
            <person name="Haridas S."/>
            <person name="Kuo A."/>
            <person name="Mondo S."/>
            <person name="Pangilinan J."/>
            <person name="Riley R."/>
            <person name="LaButti K."/>
            <person name="Andreopoulos B."/>
            <person name="Lipzen A."/>
            <person name="Chen C."/>
            <person name="Yanf M."/>
            <person name="Daum C."/>
            <person name="Ng V."/>
            <person name="Clum A."/>
            <person name="Steindorff A."/>
            <person name="Ohm R."/>
            <person name="Martin F."/>
            <person name="Silar P."/>
            <person name="Natvig D."/>
            <person name="Lalanne C."/>
            <person name="Gautier V."/>
            <person name="Ament-velasquez S.L."/>
            <person name="Kruys A."/>
            <person name="Hutchinson M.I."/>
            <person name="Powell A.J."/>
            <person name="Barry K."/>
            <person name="Miller A.N."/>
            <person name="Grigoriev I.V."/>
            <person name="Debuchy R."/>
            <person name="Gladieux P."/>
            <person name="Thoren M.H."/>
            <person name="Johannesson H."/>
        </authorList>
    </citation>
    <scope>NUCLEOTIDE SEQUENCE</scope>
    <source>
        <strain evidence="1">SMH2392-1A</strain>
    </source>
</reference>
<evidence type="ECO:0000313" key="1">
    <source>
        <dbReference type="EMBL" id="KAK0703416.1"/>
    </source>
</evidence>
<dbReference type="GeneID" id="85318628"/>
<protein>
    <submittedName>
        <fullName evidence="1">Uncharacterized protein</fullName>
    </submittedName>
</protein>
<keyword evidence="2" id="KW-1185">Reference proteome</keyword>
<name>A0AA40DJA1_9PEZI</name>
<dbReference type="RefSeq" id="XP_060290275.1">
    <property type="nucleotide sequence ID" value="XM_060435358.1"/>
</dbReference>
<proteinExistence type="predicted"/>
<evidence type="ECO:0000313" key="2">
    <source>
        <dbReference type="Proteomes" id="UP001172101"/>
    </source>
</evidence>
<comment type="caution">
    <text evidence="1">The sequence shown here is derived from an EMBL/GenBank/DDBJ whole genome shotgun (WGS) entry which is preliminary data.</text>
</comment>
<gene>
    <name evidence="1" type="ORF">B0T26DRAFT_497640</name>
</gene>
<accession>A0AA40DJA1</accession>
<dbReference type="EMBL" id="JAUIRO010000008">
    <property type="protein sequence ID" value="KAK0703416.1"/>
    <property type="molecule type" value="Genomic_DNA"/>
</dbReference>
<dbReference type="Proteomes" id="UP001172101">
    <property type="component" value="Unassembled WGS sequence"/>
</dbReference>
<organism evidence="1 2">
    <name type="scientific">Lasiosphaeria miniovina</name>
    <dbReference type="NCBI Taxonomy" id="1954250"/>
    <lineage>
        <taxon>Eukaryota</taxon>
        <taxon>Fungi</taxon>
        <taxon>Dikarya</taxon>
        <taxon>Ascomycota</taxon>
        <taxon>Pezizomycotina</taxon>
        <taxon>Sordariomycetes</taxon>
        <taxon>Sordariomycetidae</taxon>
        <taxon>Sordariales</taxon>
        <taxon>Lasiosphaeriaceae</taxon>
        <taxon>Lasiosphaeria</taxon>
    </lineage>
</organism>
<sequence length="87" mass="10005">MFTDDGKGNLYILDFGHASFLPLSCMAFALRHHHPSSWLVADIRDRVGLIEWKMDADKNKRLERMAWLRYVFATSSQKIGTYGVGSR</sequence>
<dbReference type="AlphaFoldDB" id="A0AA40DJA1"/>